<organism evidence="3 4">
    <name type="scientific">Agrobacterium tumefaciens</name>
    <dbReference type="NCBI Taxonomy" id="358"/>
    <lineage>
        <taxon>Bacteria</taxon>
        <taxon>Pseudomonadati</taxon>
        <taxon>Pseudomonadota</taxon>
        <taxon>Alphaproteobacteria</taxon>
        <taxon>Hyphomicrobiales</taxon>
        <taxon>Rhizobiaceae</taxon>
        <taxon>Rhizobium/Agrobacterium group</taxon>
        <taxon>Agrobacterium</taxon>
        <taxon>Agrobacterium tumefaciens complex</taxon>
    </lineage>
</organism>
<dbReference type="CDD" id="cd13640">
    <property type="entry name" value="PBP2_ChoX"/>
    <property type="match status" value="1"/>
</dbReference>
<evidence type="ECO:0000256" key="1">
    <source>
        <dbReference type="SAM" id="SignalP"/>
    </source>
</evidence>
<evidence type="ECO:0000313" key="4">
    <source>
        <dbReference type="Proteomes" id="UP000298579"/>
    </source>
</evidence>
<evidence type="ECO:0000313" key="3">
    <source>
        <dbReference type="EMBL" id="QCL79190.1"/>
    </source>
</evidence>
<feature type="domain" description="ABC-type glycine betaine transport system substrate-binding" evidence="2">
    <location>
        <begin position="31"/>
        <end position="281"/>
    </location>
</feature>
<feature type="signal peptide" evidence="1">
    <location>
        <begin position="1"/>
        <end position="23"/>
    </location>
</feature>
<gene>
    <name evidence="3" type="primary">choX</name>
    <name evidence="3" type="ORF">CFBP5877_08990</name>
</gene>
<dbReference type="Gene3D" id="3.40.190.10">
    <property type="entry name" value="Periplasmic binding protein-like II"/>
    <property type="match status" value="1"/>
</dbReference>
<evidence type="ECO:0000259" key="2">
    <source>
        <dbReference type="Pfam" id="PF04069"/>
    </source>
</evidence>
<dbReference type="GO" id="GO:0043190">
    <property type="term" value="C:ATP-binding cassette (ABC) transporter complex"/>
    <property type="evidence" value="ECO:0007669"/>
    <property type="project" value="InterPro"/>
</dbReference>
<dbReference type="SUPFAM" id="SSF53850">
    <property type="entry name" value="Periplasmic binding protein-like II"/>
    <property type="match status" value="1"/>
</dbReference>
<keyword evidence="1" id="KW-0732">Signal</keyword>
<dbReference type="InterPro" id="IPR007210">
    <property type="entry name" value="ABC_Gly_betaine_transp_sub-bd"/>
</dbReference>
<dbReference type="GO" id="GO:0042597">
    <property type="term" value="C:periplasmic space"/>
    <property type="evidence" value="ECO:0007669"/>
    <property type="project" value="InterPro"/>
</dbReference>
<sequence length="312" mass="34741">MKRSMTAVAAAVIFFAAPMPGFAGEAESCRQVRLAEPGWNDLAFTTGIAMSLLKALHYEPQSQLLGIDVIYMSLKGKDLDVFMGYWDPAMVNYYKPYKEDGSVENVRINLEGAKYTFAVPTYVWDAGVKDFSDLQKFADRFDKKLYGIEPGSNQLMLDAIKDPALGMTDWEVVESSEQGMLSQVACSARNKSFIVFQGWAPHPMNSKFDIKYLTGGDKFYGPDFGAATVTTQVRKDYLQECPNVTKLLENLTFDIEYENKGMDDIMNGGMAPEDAAMQALAREPQRLDAWLDGVTTFDGQDGLAVVRRRLGL</sequence>
<dbReference type="Proteomes" id="UP000298579">
    <property type="component" value="Chromosome circular"/>
</dbReference>
<dbReference type="Pfam" id="PF04069">
    <property type="entry name" value="OpuAC"/>
    <property type="match status" value="1"/>
</dbReference>
<dbReference type="GO" id="GO:0022857">
    <property type="term" value="F:transmembrane transporter activity"/>
    <property type="evidence" value="ECO:0007669"/>
    <property type="project" value="InterPro"/>
</dbReference>
<protein>
    <submittedName>
        <fullName evidence="3">Choline ABC transporter substrate-binding protein</fullName>
    </submittedName>
</protein>
<feature type="chain" id="PRO_5042202220" evidence="1">
    <location>
        <begin position="24"/>
        <end position="312"/>
    </location>
</feature>
<proteinExistence type="predicted"/>
<dbReference type="AlphaFoldDB" id="A0AAE6EEX5"/>
<dbReference type="GO" id="GO:0033265">
    <property type="term" value="F:choline binding"/>
    <property type="evidence" value="ECO:0007669"/>
    <property type="project" value="InterPro"/>
</dbReference>
<dbReference type="GO" id="GO:0015871">
    <property type="term" value="P:choline transport"/>
    <property type="evidence" value="ECO:0007669"/>
    <property type="project" value="InterPro"/>
</dbReference>
<dbReference type="InterPro" id="IPR017783">
    <property type="entry name" value="ABC_choline_sub-bd"/>
</dbReference>
<reference evidence="3 4" key="1">
    <citation type="submission" date="2019-04" db="EMBL/GenBank/DDBJ databases">
        <title>Complete genome sequence of Agrobacterium tumefaciens CFBP5877.</title>
        <authorList>
            <person name="Huang Y.-Y."/>
            <person name="Chiang H.-Y."/>
            <person name="Chou L."/>
            <person name="Lai E.-M."/>
            <person name="Kuo C.-H."/>
        </authorList>
    </citation>
    <scope>NUCLEOTIDE SEQUENCE [LARGE SCALE GENOMIC DNA]</scope>
    <source>
        <strain evidence="3 4">CFBP5877</strain>
    </source>
</reference>
<name>A0AAE6EEX5_AGRTU</name>
<accession>A0AAE6EEX5</accession>
<dbReference type="EMBL" id="CP039897">
    <property type="protein sequence ID" value="QCL79190.1"/>
    <property type="molecule type" value="Genomic_DNA"/>
</dbReference>
<dbReference type="Gene3D" id="3.40.190.100">
    <property type="entry name" value="Glycine betaine-binding periplasmic protein, domain 2"/>
    <property type="match status" value="1"/>
</dbReference>
<dbReference type="NCBIfam" id="TIGR03414">
    <property type="entry name" value="ABC_choline_bnd"/>
    <property type="match status" value="1"/>
</dbReference>